<reference evidence="1" key="2">
    <citation type="submission" date="2023-05" db="EMBL/GenBank/DDBJ databases">
        <authorList>
            <person name="Fouks B."/>
        </authorList>
    </citation>
    <scope>NUCLEOTIDE SEQUENCE</scope>
    <source>
        <strain evidence="1">Stay&amp;Tobe</strain>
        <tissue evidence="1">Testes</tissue>
    </source>
</reference>
<dbReference type="EMBL" id="JASPKZ010007687">
    <property type="protein sequence ID" value="KAJ9583049.1"/>
    <property type="molecule type" value="Genomic_DNA"/>
</dbReference>
<sequence length="68" mass="8054">SKGKIYRLMRKSRSRIRISRTRRIMSRSSKRSRASIKWRSRKGSKYSLTMIVQGICGIFGIKFRDSIE</sequence>
<feature type="non-terminal residue" evidence="1">
    <location>
        <position position="1"/>
    </location>
</feature>
<reference evidence="1" key="1">
    <citation type="journal article" date="2023" name="IScience">
        <title>Live-bearing cockroach genome reveals convergent evolutionary mechanisms linked to viviparity in insects and beyond.</title>
        <authorList>
            <person name="Fouks B."/>
            <person name="Harrison M.C."/>
            <person name="Mikhailova A.A."/>
            <person name="Marchal E."/>
            <person name="English S."/>
            <person name="Carruthers M."/>
            <person name="Jennings E.C."/>
            <person name="Chiamaka E.L."/>
            <person name="Frigard R.A."/>
            <person name="Pippel M."/>
            <person name="Attardo G.M."/>
            <person name="Benoit J.B."/>
            <person name="Bornberg-Bauer E."/>
            <person name="Tobe S.S."/>
        </authorList>
    </citation>
    <scope>NUCLEOTIDE SEQUENCE</scope>
    <source>
        <strain evidence="1">Stay&amp;Tobe</strain>
    </source>
</reference>
<gene>
    <name evidence="1" type="ORF">L9F63_022606</name>
</gene>
<evidence type="ECO:0000313" key="1">
    <source>
        <dbReference type="EMBL" id="KAJ9583049.1"/>
    </source>
</evidence>
<name>A0AAD8EAT8_DIPPU</name>
<protein>
    <submittedName>
        <fullName evidence="1">Uncharacterized protein</fullName>
    </submittedName>
</protein>
<dbReference type="Proteomes" id="UP001233999">
    <property type="component" value="Unassembled WGS sequence"/>
</dbReference>
<accession>A0AAD8EAT8</accession>
<keyword evidence="2" id="KW-1185">Reference proteome</keyword>
<dbReference type="AlphaFoldDB" id="A0AAD8EAT8"/>
<evidence type="ECO:0000313" key="2">
    <source>
        <dbReference type="Proteomes" id="UP001233999"/>
    </source>
</evidence>
<organism evidence="1 2">
    <name type="scientific">Diploptera punctata</name>
    <name type="common">Pacific beetle cockroach</name>
    <dbReference type="NCBI Taxonomy" id="6984"/>
    <lineage>
        <taxon>Eukaryota</taxon>
        <taxon>Metazoa</taxon>
        <taxon>Ecdysozoa</taxon>
        <taxon>Arthropoda</taxon>
        <taxon>Hexapoda</taxon>
        <taxon>Insecta</taxon>
        <taxon>Pterygota</taxon>
        <taxon>Neoptera</taxon>
        <taxon>Polyneoptera</taxon>
        <taxon>Dictyoptera</taxon>
        <taxon>Blattodea</taxon>
        <taxon>Blaberoidea</taxon>
        <taxon>Blaberidae</taxon>
        <taxon>Diplopterinae</taxon>
        <taxon>Diploptera</taxon>
    </lineage>
</organism>
<comment type="caution">
    <text evidence="1">The sequence shown here is derived from an EMBL/GenBank/DDBJ whole genome shotgun (WGS) entry which is preliminary data.</text>
</comment>
<proteinExistence type="predicted"/>
<feature type="non-terminal residue" evidence="1">
    <location>
        <position position="68"/>
    </location>
</feature>